<dbReference type="PROSITE" id="PS51354">
    <property type="entry name" value="GLUTAREDOXIN_2"/>
    <property type="match status" value="1"/>
</dbReference>
<feature type="compositionally biased region" description="Low complexity" evidence="1">
    <location>
        <begin position="57"/>
        <end position="86"/>
    </location>
</feature>
<name>A0A367ZSZ1_9BACT</name>
<protein>
    <submittedName>
        <fullName evidence="4">Glutaredoxin</fullName>
    </submittedName>
</protein>
<evidence type="ECO:0000256" key="1">
    <source>
        <dbReference type="SAM" id="MobiDB-lite"/>
    </source>
</evidence>
<dbReference type="InterPro" id="IPR051548">
    <property type="entry name" value="Grx-like_ET"/>
</dbReference>
<dbReference type="PANTHER" id="PTHR34386">
    <property type="entry name" value="GLUTAREDOXIN"/>
    <property type="match status" value="1"/>
</dbReference>
<sequence length="199" mass="20682">MKKFTRMSLFMVALFAVAITQTGCNAQRIGDFVQKVVGVVKGVVETIKNIKSGGGSSTSDTDSTPGTTATTPTDSSSAPPADTPSTNSGAASCQITVYGAAWCKACQAAKAYFEKKGSLFTYKDVEKDAGAKDEMKKKLEAAGQSGNAIPVIDICGTIVIGFDQAKIEKILKEKGASGASTPAAAQRLQQGDDDEELPE</sequence>
<dbReference type="EMBL" id="QOQW01000003">
    <property type="protein sequence ID" value="RCK81156.1"/>
    <property type="molecule type" value="Genomic_DNA"/>
</dbReference>
<dbReference type="InterPro" id="IPR002109">
    <property type="entry name" value="Glutaredoxin"/>
</dbReference>
<organism evidence="4 5">
    <name type="scientific">Candidatus Ozemobacter sibiricus</name>
    <dbReference type="NCBI Taxonomy" id="2268124"/>
    <lineage>
        <taxon>Bacteria</taxon>
        <taxon>Candidatus Ozemobacteria</taxon>
        <taxon>Candidatus Ozemobacterales</taxon>
        <taxon>Candidatus Ozemobacteraceae</taxon>
        <taxon>Candidatus Ozemobacter</taxon>
    </lineage>
</organism>
<dbReference type="GO" id="GO:0045454">
    <property type="term" value="P:cell redox homeostasis"/>
    <property type="evidence" value="ECO:0007669"/>
    <property type="project" value="TreeGrafter"/>
</dbReference>
<evidence type="ECO:0000313" key="5">
    <source>
        <dbReference type="Proteomes" id="UP000252355"/>
    </source>
</evidence>
<dbReference type="Gene3D" id="3.40.30.10">
    <property type="entry name" value="Glutaredoxin"/>
    <property type="match status" value="1"/>
</dbReference>
<evidence type="ECO:0000313" key="4">
    <source>
        <dbReference type="EMBL" id="RCK81156.1"/>
    </source>
</evidence>
<evidence type="ECO:0000259" key="3">
    <source>
        <dbReference type="Pfam" id="PF00462"/>
    </source>
</evidence>
<feature type="domain" description="Glutaredoxin" evidence="3">
    <location>
        <begin position="95"/>
        <end position="156"/>
    </location>
</feature>
<dbReference type="AlphaFoldDB" id="A0A367ZSZ1"/>
<evidence type="ECO:0000256" key="2">
    <source>
        <dbReference type="SAM" id="SignalP"/>
    </source>
</evidence>
<accession>A0A367ZSZ1</accession>
<feature type="region of interest" description="Disordered" evidence="1">
    <location>
        <begin position="175"/>
        <end position="199"/>
    </location>
</feature>
<dbReference type="CDD" id="cd02976">
    <property type="entry name" value="NrdH"/>
    <property type="match status" value="1"/>
</dbReference>
<gene>
    <name evidence="4" type="ORF">OZSIB_2533</name>
</gene>
<dbReference type="Proteomes" id="UP000252355">
    <property type="component" value="Unassembled WGS sequence"/>
</dbReference>
<dbReference type="GO" id="GO:0009055">
    <property type="term" value="F:electron transfer activity"/>
    <property type="evidence" value="ECO:0007669"/>
    <property type="project" value="TreeGrafter"/>
</dbReference>
<feature type="region of interest" description="Disordered" evidence="1">
    <location>
        <begin position="51"/>
        <end position="86"/>
    </location>
</feature>
<reference evidence="4 5" key="1">
    <citation type="submission" date="2018-05" db="EMBL/GenBank/DDBJ databases">
        <title>A metagenomic window into the 2 km-deep terrestrial subsurface aquifer revealed taxonomically and functionally diverse microbial community comprising novel uncultured bacterial lineages.</title>
        <authorList>
            <person name="Kadnikov V.V."/>
            <person name="Mardanov A.V."/>
            <person name="Beletsky A.V."/>
            <person name="Banks D."/>
            <person name="Pimenov N.V."/>
            <person name="Frank Y.A."/>
            <person name="Karnachuk O.V."/>
            <person name="Ravin N.V."/>
        </authorList>
    </citation>
    <scope>NUCLEOTIDE SEQUENCE [LARGE SCALE GENOMIC DNA]</scope>
    <source>
        <strain evidence="4">BY5</strain>
    </source>
</reference>
<feature type="signal peptide" evidence="2">
    <location>
        <begin position="1"/>
        <end position="26"/>
    </location>
</feature>
<comment type="caution">
    <text evidence="4">The sequence shown here is derived from an EMBL/GenBank/DDBJ whole genome shotgun (WGS) entry which is preliminary data.</text>
</comment>
<dbReference type="PANTHER" id="PTHR34386:SF1">
    <property type="entry name" value="GLUTAREDOXIN-LIKE PROTEIN NRDH"/>
    <property type="match status" value="1"/>
</dbReference>
<keyword evidence="2" id="KW-0732">Signal</keyword>
<dbReference type="InterPro" id="IPR036249">
    <property type="entry name" value="Thioredoxin-like_sf"/>
</dbReference>
<dbReference type="SUPFAM" id="SSF52833">
    <property type="entry name" value="Thioredoxin-like"/>
    <property type="match status" value="1"/>
</dbReference>
<proteinExistence type="predicted"/>
<dbReference type="Pfam" id="PF00462">
    <property type="entry name" value="Glutaredoxin"/>
    <property type="match status" value="1"/>
</dbReference>
<feature type="chain" id="PRO_5016785129" evidence="2">
    <location>
        <begin position="27"/>
        <end position="199"/>
    </location>
</feature>